<keyword evidence="2" id="KW-1185">Reference proteome</keyword>
<comment type="caution">
    <text evidence="1">The sequence shown here is derived from an EMBL/GenBank/DDBJ whole genome shotgun (WGS) entry which is preliminary data.</text>
</comment>
<name>A0A7K0DFA3_9NOCA</name>
<dbReference type="AlphaFoldDB" id="A0A7K0DFA3"/>
<gene>
    <name evidence="1" type="ORF">NRB20_73460</name>
</gene>
<dbReference type="OrthoDB" id="4509351at2"/>
<dbReference type="EMBL" id="WEGK01000029">
    <property type="protein sequence ID" value="MQY24211.1"/>
    <property type="molecule type" value="Genomic_DNA"/>
</dbReference>
<accession>A0A7K0DFA3</accession>
<organism evidence="1 2">
    <name type="scientific">Nocardia macrotermitis</name>
    <dbReference type="NCBI Taxonomy" id="2585198"/>
    <lineage>
        <taxon>Bacteria</taxon>
        <taxon>Bacillati</taxon>
        <taxon>Actinomycetota</taxon>
        <taxon>Actinomycetes</taxon>
        <taxon>Mycobacteriales</taxon>
        <taxon>Nocardiaceae</taxon>
        <taxon>Nocardia</taxon>
    </lineage>
</organism>
<sequence>MASIDMSKVTVIPYVSMADASVHDHSTLDKQFPGLHNDLLFLWAMADTADGKRYELVRTLSASATYDFTVHECSADLWSDPRNVWFPGENDLYWGPILWIEREGEQTLFPANMDMRAKHPIRISLGPSKYAWKEHRDGVDIVLTPLPQNVTTIYVPGPPDDVGYTSSGCAVSGSIAGSPIIGGYGGLDRMYCLPGMSAQVSKIAELEHYWFVWGAMFDDGHWETGNAMLGAGDYATATFHRQGEPPIIATNRDVGSKVVWESKGDVRQPVRARLEFGGHTFSFEATHNAAAAAVSMGIAWMHGNVQEEGAPRPVQCWSTMEVIKIRATPRD</sequence>
<protein>
    <submittedName>
        <fullName evidence="1">Uncharacterized protein</fullName>
    </submittedName>
</protein>
<evidence type="ECO:0000313" key="1">
    <source>
        <dbReference type="EMBL" id="MQY24211.1"/>
    </source>
</evidence>
<dbReference type="RefSeq" id="WP_153415948.1">
    <property type="nucleotide sequence ID" value="NZ_WEGK01000029.1"/>
</dbReference>
<proteinExistence type="predicted"/>
<evidence type="ECO:0000313" key="2">
    <source>
        <dbReference type="Proteomes" id="UP000438448"/>
    </source>
</evidence>
<dbReference type="Proteomes" id="UP000438448">
    <property type="component" value="Unassembled WGS sequence"/>
</dbReference>
<reference evidence="1 2" key="1">
    <citation type="submission" date="2019-10" db="EMBL/GenBank/DDBJ databases">
        <title>Nocardia macrotermitis sp. nov. and Nocardia aurantia sp. nov., isolated from the gut of fungus growing-termite Macrotermes natalensis.</title>
        <authorList>
            <person name="Benndorf R."/>
            <person name="Schwitalla J."/>
            <person name="Martin K."/>
            <person name="De Beer W."/>
            <person name="Kaster A.-K."/>
            <person name="Vollmers J."/>
            <person name="Poulsen M."/>
            <person name="Beemelmanns C."/>
        </authorList>
    </citation>
    <scope>NUCLEOTIDE SEQUENCE [LARGE SCALE GENOMIC DNA]</scope>
    <source>
        <strain evidence="1 2">RB20</strain>
    </source>
</reference>